<proteinExistence type="predicted"/>
<dbReference type="EMBL" id="DSXR01000127">
    <property type="protein sequence ID" value="HGS88406.1"/>
    <property type="molecule type" value="Genomic_DNA"/>
</dbReference>
<accession>A0A7C4L0Q6</accession>
<reference evidence="1" key="1">
    <citation type="journal article" date="2020" name="mSystems">
        <title>Genome- and Community-Level Interaction Insights into Carbon Utilization and Element Cycling Functions of Hydrothermarchaeota in Hydrothermal Sediment.</title>
        <authorList>
            <person name="Zhou Z."/>
            <person name="Liu Y."/>
            <person name="Xu W."/>
            <person name="Pan J."/>
            <person name="Luo Z.H."/>
            <person name="Li M."/>
        </authorList>
    </citation>
    <scope>NUCLEOTIDE SEQUENCE [LARGE SCALE GENOMIC DNA]</scope>
    <source>
        <strain evidence="1">SpSt-556</strain>
    </source>
</reference>
<comment type="caution">
    <text evidence="1">The sequence shown here is derived from an EMBL/GenBank/DDBJ whole genome shotgun (WGS) entry which is preliminary data.</text>
</comment>
<evidence type="ECO:0000313" key="1">
    <source>
        <dbReference type="EMBL" id="HGS88406.1"/>
    </source>
</evidence>
<gene>
    <name evidence="1" type="ORF">ENT17_12445</name>
</gene>
<protein>
    <submittedName>
        <fullName evidence="1">Uncharacterized protein</fullName>
    </submittedName>
</protein>
<name>A0A7C4L0Q6_9CHLR</name>
<sequence>MKIRLLSETEQRMFRRIHTGEDVLAVEEGKIRREKGLYVNLRRQAKAHLKERLKKIGRAIGEEEWTEEETDQVEHRAVRVYRNARRHKQRLRGLQFIEED</sequence>
<dbReference type="AlphaFoldDB" id="A0A7C4L0Q6"/>
<organism evidence="1">
    <name type="scientific">Bellilinea caldifistulae</name>
    <dbReference type="NCBI Taxonomy" id="360411"/>
    <lineage>
        <taxon>Bacteria</taxon>
        <taxon>Bacillati</taxon>
        <taxon>Chloroflexota</taxon>
        <taxon>Anaerolineae</taxon>
        <taxon>Anaerolineales</taxon>
        <taxon>Anaerolineaceae</taxon>
        <taxon>Bellilinea</taxon>
    </lineage>
</organism>